<sequence length="72" mass="8055">MAVDVTNDVVDVWVLVDVVDVWVPAGVVDTWMRAWAFVSIQAFNSYIISGFAFIYMDSKRDAKGAIRADDLL</sequence>
<protein>
    <submittedName>
        <fullName evidence="2">Uncharacterized protein</fullName>
    </submittedName>
</protein>
<dbReference type="EMBL" id="CM018052">
    <property type="protein sequence ID" value="KAA8514895.1"/>
    <property type="molecule type" value="Genomic_DNA"/>
</dbReference>
<evidence type="ECO:0000313" key="2">
    <source>
        <dbReference type="EMBL" id="KAA8514895.1"/>
    </source>
</evidence>
<evidence type="ECO:0000256" key="1">
    <source>
        <dbReference type="SAM" id="Phobius"/>
    </source>
</evidence>
<proteinExistence type="predicted"/>
<dbReference type="AlphaFoldDB" id="A0A5J4Z8K4"/>
<organism evidence="2 3">
    <name type="scientific">Nyssa sinensis</name>
    <dbReference type="NCBI Taxonomy" id="561372"/>
    <lineage>
        <taxon>Eukaryota</taxon>
        <taxon>Viridiplantae</taxon>
        <taxon>Streptophyta</taxon>
        <taxon>Embryophyta</taxon>
        <taxon>Tracheophyta</taxon>
        <taxon>Spermatophyta</taxon>
        <taxon>Magnoliopsida</taxon>
        <taxon>eudicotyledons</taxon>
        <taxon>Gunneridae</taxon>
        <taxon>Pentapetalae</taxon>
        <taxon>asterids</taxon>
        <taxon>Cornales</taxon>
        <taxon>Nyssaceae</taxon>
        <taxon>Nyssa</taxon>
    </lineage>
</organism>
<keyword evidence="3" id="KW-1185">Reference proteome</keyword>
<keyword evidence="1" id="KW-0472">Membrane</keyword>
<feature type="transmembrane region" description="Helical" evidence="1">
    <location>
        <begin position="34"/>
        <end position="56"/>
    </location>
</feature>
<name>A0A5J4Z8K4_9ASTE</name>
<keyword evidence="1" id="KW-1133">Transmembrane helix</keyword>
<accession>A0A5J4Z8K4</accession>
<reference evidence="2 3" key="1">
    <citation type="submission" date="2019-09" db="EMBL/GenBank/DDBJ databases">
        <title>A chromosome-level genome assembly of the Chinese tupelo Nyssa sinensis.</title>
        <authorList>
            <person name="Yang X."/>
            <person name="Kang M."/>
            <person name="Yang Y."/>
            <person name="Xiong H."/>
            <person name="Wang M."/>
            <person name="Zhang Z."/>
            <person name="Wang Z."/>
            <person name="Wu H."/>
            <person name="Ma T."/>
            <person name="Liu J."/>
            <person name="Xi Z."/>
        </authorList>
    </citation>
    <scope>NUCLEOTIDE SEQUENCE [LARGE SCALE GENOMIC DNA]</scope>
    <source>
        <strain evidence="2">J267</strain>
        <tissue evidence="2">Leaf</tissue>
    </source>
</reference>
<evidence type="ECO:0000313" key="3">
    <source>
        <dbReference type="Proteomes" id="UP000325577"/>
    </source>
</evidence>
<dbReference type="Proteomes" id="UP000325577">
    <property type="component" value="Linkage Group LG9"/>
</dbReference>
<gene>
    <name evidence="2" type="ORF">F0562_018074</name>
</gene>
<keyword evidence="1" id="KW-0812">Transmembrane</keyword>